<proteinExistence type="predicted"/>
<dbReference type="PATRIC" id="fig|595434.4.peg.2220"/>
<evidence type="ECO:0000313" key="2">
    <source>
        <dbReference type="Proteomes" id="UP000036367"/>
    </source>
</evidence>
<reference evidence="1" key="1">
    <citation type="submission" date="2015-05" db="EMBL/GenBank/DDBJ databases">
        <title>Permanent draft genome of Rhodopirellula islandicus K833.</title>
        <authorList>
            <person name="Kizina J."/>
            <person name="Richter M."/>
            <person name="Glockner F.O."/>
            <person name="Harder J."/>
        </authorList>
    </citation>
    <scope>NUCLEOTIDE SEQUENCE [LARGE SCALE GENOMIC DNA]</scope>
    <source>
        <strain evidence="1">K833</strain>
    </source>
</reference>
<evidence type="ECO:0000313" key="1">
    <source>
        <dbReference type="EMBL" id="KLU05694.1"/>
    </source>
</evidence>
<dbReference type="AlphaFoldDB" id="A0A0J1EJJ9"/>
<dbReference type="EMBL" id="LECT01000017">
    <property type="protein sequence ID" value="KLU05694.1"/>
    <property type="molecule type" value="Genomic_DNA"/>
</dbReference>
<dbReference type="STRING" id="595434.RISK_002326"/>
<dbReference type="Proteomes" id="UP000036367">
    <property type="component" value="Unassembled WGS sequence"/>
</dbReference>
<accession>A0A0J1EJJ9</accession>
<protein>
    <submittedName>
        <fullName evidence="1">Uncharacterized protein</fullName>
    </submittedName>
</protein>
<organism evidence="1 2">
    <name type="scientific">Rhodopirellula islandica</name>
    <dbReference type="NCBI Taxonomy" id="595434"/>
    <lineage>
        <taxon>Bacteria</taxon>
        <taxon>Pseudomonadati</taxon>
        <taxon>Planctomycetota</taxon>
        <taxon>Planctomycetia</taxon>
        <taxon>Pirellulales</taxon>
        <taxon>Pirellulaceae</taxon>
        <taxon>Rhodopirellula</taxon>
    </lineage>
</organism>
<gene>
    <name evidence="1" type="ORF">RISK_002326</name>
</gene>
<sequence>MQHAEAHRKAVSENRTTIGRQGFHARLFRSLNLFARDLFVCSGHSSPKKFLRAG</sequence>
<keyword evidence="2" id="KW-1185">Reference proteome</keyword>
<name>A0A0J1EJJ9_RHOIS</name>
<comment type="caution">
    <text evidence="1">The sequence shown here is derived from an EMBL/GenBank/DDBJ whole genome shotgun (WGS) entry which is preliminary data.</text>
</comment>